<accession>A0ABV6BEC5</accession>
<dbReference type="NCBIfam" id="TIGR00247">
    <property type="entry name" value="endolytic transglycosylase MltG"/>
    <property type="match status" value="1"/>
</dbReference>
<comment type="function">
    <text evidence="7">Functions as a peptidoglycan terminase that cleaves nascent peptidoglycan strands endolytically to terminate their elongation.</text>
</comment>
<keyword evidence="2 7" id="KW-0812">Transmembrane</keyword>
<dbReference type="EC" id="4.2.2.29" evidence="7"/>
<comment type="similarity">
    <text evidence="7">Belongs to the transglycosylase MltG family.</text>
</comment>
<dbReference type="CDD" id="cd08010">
    <property type="entry name" value="MltG_like"/>
    <property type="match status" value="1"/>
</dbReference>
<keyword evidence="6 7" id="KW-0961">Cell wall biogenesis/degradation</keyword>
<feature type="site" description="Important for catalytic activity" evidence="7">
    <location>
        <position position="218"/>
    </location>
</feature>
<keyword evidence="1 7" id="KW-1003">Cell membrane</keyword>
<feature type="signal peptide" evidence="8">
    <location>
        <begin position="1"/>
        <end position="15"/>
    </location>
</feature>
<evidence type="ECO:0000256" key="7">
    <source>
        <dbReference type="HAMAP-Rule" id="MF_02065"/>
    </source>
</evidence>
<name>A0ABV6BEC5_9GAMM</name>
<comment type="catalytic activity">
    <reaction evidence="7">
        <text>a peptidoglycan chain = a peptidoglycan chain with N-acetyl-1,6-anhydromuramyl-[peptide] at the reducing end + a peptidoglycan chain with N-acetylglucosamine at the non-reducing end.</text>
        <dbReference type="EC" id="4.2.2.29"/>
    </reaction>
</comment>
<keyword evidence="5 7" id="KW-0456">Lyase</keyword>
<keyword evidence="7" id="KW-0997">Cell inner membrane</keyword>
<dbReference type="EMBL" id="JBHLXP010000001">
    <property type="protein sequence ID" value="MFC0048427.1"/>
    <property type="molecule type" value="Genomic_DNA"/>
</dbReference>
<evidence type="ECO:0000256" key="3">
    <source>
        <dbReference type="ARBA" id="ARBA00022989"/>
    </source>
</evidence>
<evidence type="ECO:0000256" key="8">
    <source>
        <dbReference type="SAM" id="SignalP"/>
    </source>
</evidence>
<evidence type="ECO:0000313" key="10">
    <source>
        <dbReference type="Proteomes" id="UP001589813"/>
    </source>
</evidence>
<reference evidence="9 10" key="1">
    <citation type="submission" date="2024-09" db="EMBL/GenBank/DDBJ databases">
        <authorList>
            <person name="Sun Q."/>
            <person name="Mori K."/>
        </authorList>
    </citation>
    <scope>NUCLEOTIDE SEQUENCE [LARGE SCALE GENOMIC DNA]</scope>
    <source>
        <strain evidence="9 10">KCTC 23315</strain>
    </source>
</reference>
<comment type="caution">
    <text evidence="9">The sequence shown here is derived from an EMBL/GenBank/DDBJ whole genome shotgun (WGS) entry which is preliminary data.</text>
</comment>
<organism evidence="9 10">
    <name type="scientific">Rheinheimera tilapiae</name>
    <dbReference type="NCBI Taxonomy" id="875043"/>
    <lineage>
        <taxon>Bacteria</taxon>
        <taxon>Pseudomonadati</taxon>
        <taxon>Pseudomonadota</taxon>
        <taxon>Gammaproteobacteria</taxon>
        <taxon>Chromatiales</taxon>
        <taxon>Chromatiaceae</taxon>
        <taxon>Rheinheimera</taxon>
    </lineage>
</organism>
<dbReference type="PANTHER" id="PTHR30518:SF2">
    <property type="entry name" value="ENDOLYTIC MUREIN TRANSGLYCOSYLASE"/>
    <property type="match status" value="1"/>
</dbReference>
<keyword evidence="3 7" id="KW-1133">Transmembrane helix</keyword>
<evidence type="ECO:0000256" key="5">
    <source>
        <dbReference type="ARBA" id="ARBA00023239"/>
    </source>
</evidence>
<dbReference type="InterPro" id="IPR003770">
    <property type="entry name" value="MLTG-like"/>
</dbReference>
<keyword evidence="8" id="KW-0732">Signal</keyword>
<dbReference type="PANTHER" id="PTHR30518">
    <property type="entry name" value="ENDOLYTIC MUREIN TRANSGLYCOSYLASE"/>
    <property type="match status" value="1"/>
</dbReference>
<proteinExistence type="inferred from homology"/>
<keyword evidence="4 7" id="KW-0472">Membrane</keyword>
<dbReference type="Pfam" id="PF02618">
    <property type="entry name" value="YceG"/>
    <property type="match status" value="1"/>
</dbReference>
<evidence type="ECO:0000256" key="2">
    <source>
        <dbReference type="ARBA" id="ARBA00022692"/>
    </source>
</evidence>
<evidence type="ECO:0000256" key="6">
    <source>
        <dbReference type="ARBA" id="ARBA00023316"/>
    </source>
</evidence>
<sequence>MKKFLLQSLALMAVAAFGLRNELQQVLLTPLQFPAAYYEVKAGSNLSALCRQWQQAQQMTVLDCQLLKLQSLLQPQLRQLKAGVYAVQPMSLQQFLQLARSGKVAQFSLTLREGWTLAQNLQAFSALPYLEVDVAGLTSVRALLSWPADWGPQPVSAEALVFPETYFYTANTKLSLLLKRANKALLEKLDAAWRDKQSGLPLQNRYELLTLASIIEKETGHLPEKPLISSVFVNRLQIKMRLQTDPTVIYGLGERYQGDIKREHLKDPHPYNTYVYAGLPPGPIALVSWGSLQAAAQPAASDKLYFVARGDGTHQFSSSLSEHNRAVQQYIFGKKS</sequence>
<protein>
    <recommendedName>
        <fullName evidence="7">Endolytic murein transglycosylase</fullName>
        <ecNumber evidence="7">4.2.2.29</ecNumber>
    </recommendedName>
    <alternativeName>
        <fullName evidence="7">Peptidoglycan lytic transglycosylase</fullName>
    </alternativeName>
    <alternativeName>
        <fullName evidence="7">Peptidoglycan polymerization terminase</fullName>
    </alternativeName>
</protein>
<gene>
    <name evidence="7 9" type="primary">mltG</name>
    <name evidence="9" type="ORF">ACFFJP_09010</name>
</gene>
<evidence type="ECO:0000313" key="9">
    <source>
        <dbReference type="EMBL" id="MFC0048427.1"/>
    </source>
</evidence>
<feature type="chain" id="PRO_5045140355" description="Endolytic murein transglycosylase" evidence="8">
    <location>
        <begin position="16"/>
        <end position="336"/>
    </location>
</feature>
<dbReference type="RefSeq" id="WP_377242608.1">
    <property type="nucleotide sequence ID" value="NZ_JBHLXP010000001.1"/>
</dbReference>
<dbReference type="HAMAP" id="MF_02065">
    <property type="entry name" value="MltG"/>
    <property type="match status" value="1"/>
</dbReference>
<keyword evidence="10" id="KW-1185">Reference proteome</keyword>
<dbReference type="Proteomes" id="UP001589813">
    <property type="component" value="Unassembled WGS sequence"/>
</dbReference>
<evidence type="ECO:0000256" key="1">
    <source>
        <dbReference type="ARBA" id="ARBA00022475"/>
    </source>
</evidence>
<dbReference type="Gene3D" id="3.30.160.60">
    <property type="entry name" value="Classic Zinc Finger"/>
    <property type="match status" value="2"/>
</dbReference>
<evidence type="ECO:0000256" key="4">
    <source>
        <dbReference type="ARBA" id="ARBA00023136"/>
    </source>
</evidence>